<keyword evidence="4" id="KW-0732">Signal</keyword>
<evidence type="ECO:0000256" key="5">
    <source>
        <dbReference type="ARBA" id="ARBA00022801"/>
    </source>
</evidence>
<dbReference type="AlphaFoldDB" id="A0A419VV42"/>
<keyword evidence="3" id="KW-0479">Metal-binding</keyword>
<keyword evidence="5" id="KW-0378">Hydrolase</keyword>
<dbReference type="PANTHER" id="PTHR45953">
    <property type="entry name" value="IDURONATE 2-SULFATASE"/>
    <property type="match status" value="1"/>
</dbReference>
<evidence type="ECO:0000259" key="7">
    <source>
        <dbReference type="Pfam" id="PF00884"/>
    </source>
</evidence>
<dbReference type="PANTHER" id="PTHR45953:SF1">
    <property type="entry name" value="IDURONATE 2-SULFATASE"/>
    <property type="match status" value="1"/>
</dbReference>
<dbReference type="InterPro" id="IPR035874">
    <property type="entry name" value="IDS"/>
</dbReference>
<dbReference type="InterPro" id="IPR017850">
    <property type="entry name" value="Alkaline_phosphatase_core_sf"/>
</dbReference>
<comment type="cofactor">
    <cofactor evidence="1">
        <name>Ca(2+)</name>
        <dbReference type="ChEBI" id="CHEBI:29108"/>
    </cofactor>
</comment>
<organism evidence="8 9">
    <name type="scientific">Mangrovibacterium diazotrophicum</name>
    <dbReference type="NCBI Taxonomy" id="1261403"/>
    <lineage>
        <taxon>Bacteria</taxon>
        <taxon>Pseudomonadati</taxon>
        <taxon>Bacteroidota</taxon>
        <taxon>Bacteroidia</taxon>
        <taxon>Marinilabiliales</taxon>
        <taxon>Prolixibacteraceae</taxon>
        <taxon>Mangrovibacterium</taxon>
    </lineage>
</organism>
<dbReference type="EMBL" id="RAPN01000005">
    <property type="protein sequence ID" value="RKD86024.1"/>
    <property type="molecule type" value="Genomic_DNA"/>
</dbReference>
<proteinExistence type="inferred from homology"/>
<accession>A0A419VV42</accession>
<feature type="domain" description="Sulfatase N-terminal" evidence="7">
    <location>
        <begin position="24"/>
        <end position="371"/>
    </location>
</feature>
<gene>
    <name evidence="8" type="ORF">BC643_4340</name>
</gene>
<evidence type="ECO:0000256" key="4">
    <source>
        <dbReference type="ARBA" id="ARBA00022729"/>
    </source>
</evidence>
<dbReference type="OrthoDB" id="9763552at2"/>
<dbReference type="PROSITE" id="PS51257">
    <property type="entry name" value="PROKAR_LIPOPROTEIN"/>
    <property type="match status" value="1"/>
</dbReference>
<keyword evidence="9" id="KW-1185">Reference proteome</keyword>
<evidence type="ECO:0000256" key="1">
    <source>
        <dbReference type="ARBA" id="ARBA00001913"/>
    </source>
</evidence>
<dbReference type="GO" id="GO:0005737">
    <property type="term" value="C:cytoplasm"/>
    <property type="evidence" value="ECO:0007669"/>
    <property type="project" value="TreeGrafter"/>
</dbReference>
<comment type="similarity">
    <text evidence="2">Belongs to the sulfatase family.</text>
</comment>
<evidence type="ECO:0000313" key="9">
    <source>
        <dbReference type="Proteomes" id="UP000283387"/>
    </source>
</evidence>
<dbReference type="SUPFAM" id="SSF53649">
    <property type="entry name" value="Alkaline phosphatase-like"/>
    <property type="match status" value="1"/>
</dbReference>
<sequence length="479" mass="53800">MPVKYFVLFVGFILISCVPKKDYNVLFIISDDLTATAVSSYGNEVCQTPNIDKLASEGVRFTKAYCQYPVCGPSRASFMSGYYPNATTTYGYVSGRENIGDERETWAQLFKDNGYFTARVSKIFHMGVPIDIENGSDGAEDPASWTEKYNSQAPEWNAAGEAELVQGNPDGSIERKGGNVMTIVKAEGDDLVHADGKTAETACELIRKHKNEKFFLAVGMVRPHVPFVAPKSYFDPYPFEKIQLPKKVEFDWDDIPERGINYVTSVNGQMSVDQQKKAIAAYYASVSFMDAQVGKMLKTLRDEGLEDNTIVVFTSDHGFHLDEHDFWMKVSLHEESVRVPFIIKVPGKKPAVCNSFVELVDLYPTVAELAGLKHSEYLQGKSLADMLDDPSVKVRDMAFTVSQGGKSFLLRTDDWAYIQYDEDAGSGMELYNMKNDPKQYTNLAYKPEFAEVVDEFQEKLRNKLQEVRTNDLGIDYSAN</sequence>
<dbReference type="Proteomes" id="UP000283387">
    <property type="component" value="Unassembled WGS sequence"/>
</dbReference>
<dbReference type="CDD" id="cd16030">
    <property type="entry name" value="iduronate-2-sulfatase"/>
    <property type="match status" value="1"/>
</dbReference>
<evidence type="ECO:0000313" key="8">
    <source>
        <dbReference type="EMBL" id="RKD86024.1"/>
    </source>
</evidence>
<dbReference type="InterPro" id="IPR000917">
    <property type="entry name" value="Sulfatase_N"/>
</dbReference>
<evidence type="ECO:0000256" key="3">
    <source>
        <dbReference type="ARBA" id="ARBA00022723"/>
    </source>
</evidence>
<protein>
    <submittedName>
        <fullName evidence="8">Choline-sulfatase</fullName>
    </submittedName>
</protein>
<evidence type="ECO:0000256" key="2">
    <source>
        <dbReference type="ARBA" id="ARBA00008779"/>
    </source>
</evidence>
<name>A0A419VV42_9BACT</name>
<dbReference type="Gene3D" id="3.40.720.10">
    <property type="entry name" value="Alkaline Phosphatase, subunit A"/>
    <property type="match status" value="1"/>
</dbReference>
<evidence type="ECO:0000256" key="6">
    <source>
        <dbReference type="ARBA" id="ARBA00022837"/>
    </source>
</evidence>
<dbReference type="GO" id="GO:0046872">
    <property type="term" value="F:metal ion binding"/>
    <property type="evidence" value="ECO:0007669"/>
    <property type="project" value="UniProtKB-KW"/>
</dbReference>
<keyword evidence="6" id="KW-0106">Calcium</keyword>
<dbReference type="Pfam" id="PF00884">
    <property type="entry name" value="Sulfatase"/>
    <property type="match status" value="1"/>
</dbReference>
<dbReference type="GO" id="GO:0004423">
    <property type="term" value="F:iduronate-2-sulfatase activity"/>
    <property type="evidence" value="ECO:0007669"/>
    <property type="project" value="InterPro"/>
</dbReference>
<comment type="caution">
    <text evidence="8">The sequence shown here is derived from an EMBL/GenBank/DDBJ whole genome shotgun (WGS) entry which is preliminary data.</text>
</comment>
<reference evidence="8 9" key="1">
    <citation type="submission" date="2018-09" db="EMBL/GenBank/DDBJ databases">
        <title>Genomic Encyclopedia of Archaeal and Bacterial Type Strains, Phase II (KMG-II): from individual species to whole genera.</title>
        <authorList>
            <person name="Goeker M."/>
        </authorList>
    </citation>
    <scope>NUCLEOTIDE SEQUENCE [LARGE SCALE GENOMIC DNA]</scope>
    <source>
        <strain evidence="8 9">DSM 27148</strain>
    </source>
</reference>
<dbReference type="RefSeq" id="WP_120275339.1">
    <property type="nucleotide sequence ID" value="NZ_RAPN01000005.1"/>
</dbReference>